<proteinExistence type="predicted"/>
<reference evidence="2 3" key="1">
    <citation type="submission" date="2017-09" db="EMBL/GenBank/DDBJ databases">
        <title>Depth-based differentiation of microbial function through sediment-hosted aquifers and enrichment of novel symbionts in the deep terrestrial subsurface.</title>
        <authorList>
            <person name="Probst A.J."/>
            <person name="Ladd B."/>
            <person name="Jarett J.K."/>
            <person name="Geller-Mcgrath D.E."/>
            <person name="Sieber C.M."/>
            <person name="Emerson J.B."/>
            <person name="Anantharaman K."/>
            <person name="Thomas B.C."/>
            <person name="Malmstrom R."/>
            <person name="Stieglmeier M."/>
            <person name="Klingl A."/>
            <person name="Woyke T."/>
            <person name="Ryan C.M."/>
            <person name="Banfield J.F."/>
        </authorList>
    </citation>
    <scope>NUCLEOTIDE SEQUENCE [LARGE SCALE GENOMIC DNA]</scope>
    <source>
        <strain evidence="2">CG07_land_8_20_14_0_80_42_15</strain>
    </source>
</reference>
<dbReference type="EMBL" id="PEWV01000054">
    <property type="protein sequence ID" value="PIU41472.1"/>
    <property type="molecule type" value="Genomic_DNA"/>
</dbReference>
<dbReference type="Pfam" id="PF11645">
    <property type="entry name" value="PDDEXK_5"/>
    <property type="match status" value="1"/>
</dbReference>
<dbReference type="InterPro" id="IPR011856">
    <property type="entry name" value="tRNA_endonuc-like_dom_sf"/>
</dbReference>
<comment type="caution">
    <text evidence="2">The sequence shown here is derived from an EMBL/GenBank/DDBJ whole genome shotgun (WGS) entry which is preliminary data.</text>
</comment>
<dbReference type="AlphaFoldDB" id="A0A2J0KSG4"/>
<organism evidence="2 3">
    <name type="scientific">Candidatus Aquitaenariimonas noxiae</name>
    <dbReference type="NCBI Taxonomy" id="1974741"/>
    <lineage>
        <taxon>Bacteria</taxon>
        <taxon>Pseudomonadati</taxon>
        <taxon>Candidatus Omnitrophota</taxon>
        <taxon>Candidatus Aquitaenariimonas</taxon>
    </lineage>
</organism>
<dbReference type="GO" id="GO:0003676">
    <property type="term" value="F:nucleic acid binding"/>
    <property type="evidence" value="ECO:0007669"/>
    <property type="project" value="InterPro"/>
</dbReference>
<accession>A0A2J0KSG4</accession>
<sequence length="152" mass="17684">MHHTKHKADIGLGKVIGDVIEKGFVPCIPLSEHQAYDLVVVDPKGFVIKMQVKYATLKKNGTVNVRFRRNWSDSKGVHTERYSEDEFDCYVIYCPEKQAVLYIPNNFNCPKTVRFVKPKNNQRQSVKWANNYLEIKRESSETIRHTPEMVKT</sequence>
<dbReference type="Proteomes" id="UP000230052">
    <property type="component" value="Unassembled WGS sequence"/>
</dbReference>
<evidence type="ECO:0000259" key="1">
    <source>
        <dbReference type="Pfam" id="PF11645"/>
    </source>
</evidence>
<feature type="domain" description="PD(D/E)XK endonuclease" evidence="1">
    <location>
        <begin position="2"/>
        <end position="133"/>
    </location>
</feature>
<dbReference type="InterPro" id="IPR021671">
    <property type="entry name" value="PD(D/E)XK_Endonuc"/>
</dbReference>
<evidence type="ECO:0000313" key="2">
    <source>
        <dbReference type="EMBL" id="PIU41472.1"/>
    </source>
</evidence>
<name>A0A2J0KSG4_9BACT</name>
<dbReference type="Gene3D" id="3.40.1350.10">
    <property type="match status" value="1"/>
</dbReference>
<protein>
    <recommendedName>
        <fullName evidence="1">PD(D/E)XK endonuclease domain-containing protein</fullName>
    </recommendedName>
</protein>
<gene>
    <name evidence="2" type="ORF">COS99_05275</name>
</gene>
<evidence type="ECO:0000313" key="3">
    <source>
        <dbReference type="Proteomes" id="UP000230052"/>
    </source>
</evidence>